<dbReference type="InterPro" id="IPR029063">
    <property type="entry name" value="SAM-dependent_MTases_sf"/>
</dbReference>
<sequence length="368" mass="41210">MVEQVVTPSEVYKFQQPSVASTSGCCCALGRPYEGLATPFGTQDLQCQELRSSSLLAHHAVIRQFVSTVIAEHPADSIADRFLRLAAHMQHQASGLNTDQFQSEVRLSVDQERIPSQSSSQNCVLMMMAVRAAQSMIKGPVIEFGTYMGFSTRCLAAGVALTSSTELTMLHSFDTFDFLPKKDLDLPCLRWGANATRKRYPDRVERHTLPFQVVTHTGSLSSHFPDSAVWGDRTIAVFVMDSDKSPEAFGIQMKTPLKYASVGTIFVLGDSIFGPAVTHQIGISLALERDGFLKFLYNSDTTAHTYWIVMKTQGLDPNYVQNFLFPRFTEVEWNEMWRSFMDRLPNKNEHHAAILEEGLRSAVKKARR</sequence>
<dbReference type="Pfam" id="PF13578">
    <property type="entry name" value="Methyltransf_24"/>
    <property type="match status" value="1"/>
</dbReference>
<accession>A0A7S1A1H0</accession>
<proteinExistence type="predicted"/>
<name>A0A7S1A1H0_NOCSC</name>
<gene>
    <name evidence="1" type="ORF">NSCI0253_LOCUS13379</name>
</gene>
<dbReference type="Gene3D" id="3.40.50.150">
    <property type="entry name" value="Vaccinia Virus protein VP39"/>
    <property type="match status" value="1"/>
</dbReference>
<reference evidence="1" key="1">
    <citation type="submission" date="2021-01" db="EMBL/GenBank/DDBJ databases">
        <authorList>
            <person name="Corre E."/>
            <person name="Pelletier E."/>
            <person name="Niang G."/>
            <person name="Scheremetjew M."/>
            <person name="Finn R."/>
            <person name="Kale V."/>
            <person name="Holt S."/>
            <person name="Cochrane G."/>
            <person name="Meng A."/>
            <person name="Brown T."/>
            <person name="Cohen L."/>
        </authorList>
    </citation>
    <scope>NUCLEOTIDE SEQUENCE</scope>
</reference>
<dbReference type="AlphaFoldDB" id="A0A7S1A1H0"/>
<dbReference type="EMBL" id="HBFQ01019102">
    <property type="protein sequence ID" value="CAD8839031.1"/>
    <property type="molecule type" value="Transcribed_RNA"/>
</dbReference>
<evidence type="ECO:0000313" key="1">
    <source>
        <dbReference type="EMBL" id="CAD8839031.1"/>
    </source>
</evidence>
<protein>
    <submittedName>
        <fullName evidence="1">Uncharacterized protein</fullName>
    </submittedName>
</protein>
<organism evidence="1">
    <name type="scientific">Noctiluca scintillans</name>
    <name type="common">Sea sparkle</name>
    <name type="synonym">Red tide dinoflagellate</name>
    <dbReference type="NCBI Taxonomy" id="2966"/>
    <lineage>
        <taxon>Eukaryota</taxon>
        <taxon>Sar</taxon>
        <taxon>Alveolata</taxon>
        <taxon>Dinophyceae</taxon>
        <taxon>Noctilucales</taxon>
        <taxon>Noctilucaceae</taxon>
        <taxon>Noctiluca</taxon>
    </lineage>
</organism>